<feature type="transmembrane region" description="Helical" evidence="1">
    <location>
        <begin position="21"/>
        <end position="42"/>
    </location>
</feature>
<dbReference type="EMBL" id="JBEUOH010000004">
    <property type="protein sequence ID" value="KAL0894550.1"/>
    <property type="molecule type" value="Genomic_DNA"/>
</dbReference>
<evidence type="ECO:0000313" key="2">
    <source>
        <dbReference type="EMBL" id="KAL0848958.1"/>
    </source>
</evidence>
<evidence type="ECO:0000313" key="4">
    <source>
        <dbReference type="Proteomes" id="UP001549920"/>
    </source>
</evidence>
<accession>A0ABD0THZ3</accession>
<dbReference type="AlphaFoldDB" id="A0ABD0THZ3"/>
<feature type="transmembrane region" description="Helical" evidence="1">
    <location>
        <begin position="62"/>
        <end position="80"/>
    </location>
</feature>
<dbReference type="Proteomes" id="UP001549920">
    <property type="component" value="Unassembled WGS sequence"/>
</dbReference>
<dbReference type="EMBL" id="JBEDNZ010000004">
    <property type="protein sequence ID" value="KAL0848958.1"/>
    <property type="molecule type" value="Genomic_DNA"/>
</dbReference>
<reference evidence="4 5" key="1">
    <citation type="submission" date="2024-06" db="EMBL/GenBank/DDBJ databases">
        <title>A chromosome-level genome assembly of beet webworm, Loxostege sticticalis.</title>
        <authorList>
            <person name="Zhang Y."/>
        </authorList>
    </citation>
    <scope>NUCLEOTIDE SEQUENCE [LARGE SCALE GENOMIC DNA]</scope>
    <source>
        <strain evidence="3">AQ026</strain>
        <strain evidence="2">AQ028</strain>
        <tissue evidence="2">Male pupae</tissue>
        <tissue evidence="3">Whole body</tissue>
    </source>
</reference>
<comment type="caution">
    <text evidence="2">The sequence shown here is derived from an EMBL/GenBank/DDBJ whole genome shotgun (WGS) entry which is preliminary data.</text>
</comment>
<organism evidence="2 5">
    <name type="scientific">Loxostege sticticalis</name>
    <name type="common">Beet webworm moth</name>
    <dbReference type="NCBI Taxonomy" id="481309"/>
    <lineage>
        <taxon>Eukaryota</taxon>
        <taxon>Metazoa</taxon>
        <taxon>Ecdysozoa</taxon>
        <taxon>Arthropoda</taxon>
        <taxon>Hexapoda</taxon>
        <taxon>Insecta</taxon>
        <taxon>Pterygota</taxon>
        <taxon>Neoptera</taxon>
        <taxon>Endopterygota</taxon>
        <taxon>Lepidoptera</taxon>
        <taxon>Glossata</taxon>
        <taxon>Ditrysia</taxon>
        <taxon>Pyraloidea</taxon>
        <taxon>Crambidae</taxon>
        <taxon>Pyraustinae</taxon>
        <taxon>Loxostege</taxon>
    </lineage>
</organism>
<keyword evidence="1" id="KW-1133">Transmembrane helix</keyword>
<dbReference type="Proteomes" id="UP001549921">
    <property type="component" value="Unassembled WGS sequence"/>
</dbReference>
<protein>
    <submittedName>
        <fullName evidence="2">Uncharacterized protein</fullName>
    </submittedName>
</protein>
<keyword evidence="1" id="KW-0472">Membrane</keyword>
<sequence length="170" mass="18489">MYVKVPEVKRCCCCFPLRYGILIFGFINVLFSLLAVACLVVTTELKRSTLTGSSSLEVATATVLYSILGMGVILNIILLVGGCQKDISMLRLYNYYTVLTILAAAVPLIILLSRKQFVDVCAGLVAVATQMYVSILVRSEVVKLETKLLNPRVASAHAVEIDAPDTDTLL</sequence>
<keyword evidence="4" id="KW-1185">Reference proteome</keyword>
<gene>
    <name evidence="3" type="ORF">ABMA27_013122</name>
    <name evidence="2" type="ORF">ABMA28_013346</name>
</gene>
<feature type="transmembrane region" description="Helical" evidence="1">
    <location>
        <begin position="117"/>
        <end position="137"/>
    </location>
</feature>
<keyword evidence="1" id="KW-0812">Transmembrane</keyword>
<feature type="transmembrane region" description="Helical" evidence="1">
    <location>
        <begin position="92"/>
        <end position="111"/>
    </location>
</feature>
<evidence type="ECO:0000256" key="1">
    <source>
        <dbReference type="SAM" id="Phobius"/>
    </source>
</evidence>
<name>A0ABD0THZ3_LOXSC</name>
<proteinExistence type="predicted"/>
<evidence type="ECO:0000313" key="5">
    <source>
        <dbReference type="Proteomes" id="UP001549921"/>
    </source>
</evidence>
<evidence type="ECO:0000313" key="3">
    <source>
        <dbReference type="EMBL" id="KAL0894550.1"/>
    </source>
</evidence>